<dbReference type="InterPro" id="IPR044946">
    <property type="entry name" value="Restrct_endonuc_typeI_TRD_sf"/>
</dbReference>
<dbReference type="RefSeq" id="WP_130233404.1">
    <property type="nucleotide sequence ID" value="NZ_BMEF01000003.1"/>
</dbReference>
<proteinExistence type="inferred from homology"/>
<reference evidence="4" key="2">
    <citation type="submission" date="2019-09" db="EMBL/GenBank/DDBJ databases">
        <title>Taxonomic note: a critical rebuttal of the proposed division of the genus Arcobacter into six genera, emended descriptions of Arcobacter anaerophilus and the genus Arcobacter, and an assessment of genus-level boundaries for Epsilonproteobacteria using in silico genomic comparator tools.</title>
        <authorList>
            <person name="On S.L.W."/>
            <person name="Miller W.G."/>
            <person name="Biggs P."/>
            <person name="Cornelius A."/>
            <person name="Vandamme P."/>
        </authorList>
    </citation>
    <scope>NUCLEOTIDE SEQUENCE [LARGE SCALE GENOMIC DNA]</scope>
    <source>
        <strain evidence="4">LMG 26638</strain>
    </source>
</reference>
<gene>
    <name evidence="4" type="primary">hsdS1</name>
    <name evidence="4" type="ORF">APAC_1356</name>
</gene>
<evidence type="ECO:0000313" key="4">
    <source>
        <dbReference type="EMBL" id="QEP34470.1"/>
    </source>
</evidence>
<accession>A0A5C2H686</accession>
<dbReference type="AlphaFoldDB" id="A0A5C2H686"/>
<evidence type="ECO:0000256" key="1">
    <source>
        <dbReference type="ARBA" id="ARBA00010923"/>
    </source>
</evidence>
<dbReference type="Gene3D" id="1.10.287.1120">
    <property type="entry name" value="Bipartite methylase S protein"/>
    <property type="match status" value="1"/>
</dbReference>
<keyword evidence="2" id="KW-0680">Restriction system</keyword>
<dbReference type="REBASE" id="302069">
    <property type="entry name" value="S.Apa26638ORFDP"/>
</dbReference>
<dbReference type="SUPFAM" id="SSF116734">
    <property type="entry name" value="DNA methylase specificity domain"/>
    <property type="match status" value="2"/>
</dbReference>
<keyword evidence="5" id="KW-1185">Reference proteome</keyword>
<dbReference type="PANTHER" id="PTHR30408:SF12">
    <property type="entry name" value="TYPE I RESTRICTION ENZYME MJAVIII SPECIFICITY SUBUNIT"/>
    <property type="match status" value="1"/>
</dbReference>
<dbReference type="OrthoDB" id="512700at2"/>
<dbReference type="Gene3D" id="3.90.220.20">
    <property type="entry name" value="DNA methylase specificity domains"/>
    <property type="match status" value="2"/>
</dbReference>
<dbReference type="InterPro" id="IPR000055">
    <property type="entry name" value="Restrct_endonuc_typeI_TRD"/>
</dbReference>
<dbReference type="EMBL" id="CP035928">
    <property type="protein sequence ID" value="QEP34470.1"/>
    <property type="molecule type" value="Genomic_DNA"/>
</dbReference>
<comment type="similarity">
    <text evidence="1">Belongs to the type-I restriction system S methylase family.</text>
</comment>
<sequence length="398" mass="46836">MINVPQLRFPEFQDAYKEHKLSELLSRYSENNKDEEYGIDDILSLSYEHGIVDRKELLEDTYSKVNHKNYIKTRFNDFIFGKSISTNYPYGLFKVNNFRDGLLSSLYFTFKTSENVSPTYLDKYFSHQNRANNFLKKLVLVGDRYITADSKYILSAKIFVPLKNEQEKVASFLTIIETKIKQFTKKEELLQQYKKGVMQKIFNQKIRFKKDDGSEFPEWQKKSIGEVFKQRIEKNAENLELLSVTMRDGVKKREDISTKNNSSENKNNYLRVYKNDIVYNSMRMWQGASGVSHYNGIVSPAYTVLKGNDENSSLFFAYYFKIQKNIHIFQRNSQGLTSDTWNLKYPQLAKIKLTCPHKDEQIKIADFLSSIDSKIEKVQNQLQLTKEFKKGLLQRMFV</sequence>
<dbReference type="GO" id="GO:0009307">
    <property type="term" value="P:DNA restriction-modification system"/>
    <property type="evidence" value="ECO:0007669"/>
    <property type="project" value="UniProtKB-KW"/>
</dbReference>
<evidence type="ECO:0000313" key="5">
    <source>
        <dbReference type="Proteomes" id="UP000322726"/>
    </source>
</evidence>
<evidence type="ECO:0000256" key="3">
    <source>
        <dbReference type="ARBA" id="ARBA00023125"/>
    </source>
</evidence>
<dbReference type="Proteomes" id="UP000322726">
    <property type="component" value="Chromosome"/>
</dbReference>
<dbReference type="GO" id="GO:0003677">
    <property type="term" value="F:DNA binding"/>
    <property type="evidence" value="ECO:0007669"/>
    <property type="project" value="UniProtKB-KW"/>
</dbReference>
<dbReference type="InterPro" id="IPR052021">
    <property type="entry name" value="Type-I_RS_S_subunit"/>
</dbReference>
<name>A0A5C2H686_9BACT</name>
<protein>
    <submittedName>
        <fullName evidence="4">Type I restriction/modification system, specificity subunit</fullName>
    </submittedName>
</protein>
<organism evidence="4 5">
    <name type="scientific">Malaciobacter pacificus</name>
    <dbReference type="NCBI Taxonomy" id="1080223"/>
    <lineage>
        <taxon>Bacteria</taxon>
        <taxon>Pseudomonadati</taxon>
        <taxon>Campylobacterota</taxon>
        <taxon>Epsilonproteobacteria</taxon>
        <taxon>Campylobacterales</taxon>
        <taxon>Arcobacteraceae</taxon>
        <taxon>Malaciobacter</taxon>
    </lineage>
</organism>
<dbReference type="PANTHER" id="PTHR30408">
    <property type="entry name" value="TYPE-1 RESTRICTION ENZYME ECOKI SPECIFICITY PROTEIN"/>
    <property type="match status" value="1"/>
</dbReference>
<dbReference type="Pfam" id="PF01420">
    <property type="entry name" value="Methylase_S"/>
    <property type="match status" value="1"/>
</dbReference>
<keyword evidence="3" id="KW-0238">DNA-binding</keyword>
<dbReference type="KEGG" id="apai:APAC_1356"/>
<evidence type="ECO:0000256" key="2">
    <source>
        <dbReference type="ARBA" id="ARBA00022747"/>
    </source>
</evidence>
<reference evidence="4" key="1">
    <citation type="submission" date="2019-09" db="EMBL/GenBank/DDBJ databases">
        <title>Complete genome sequencing of four Arcobacter species reveals a diverse suite of mobile elements.</title>
        <authorList>
            <person name="Miller W.G."/>
            <person name="Yee E."/>
            <person name="Bono J.L."/>
        </authorList>
    </citation>
    <scope>NUCLEOTIDE SEQUENCE [LARGE SCALE GENOMIC DNA]</scope>
    <source>
        <strain evidence="4">LMG 26638</strain>
    </source>
</reference>